<feature type="region of interest" description="Disordered" evidence="1">
    <location>
        <begin position="66"/>
        <end position="91"/>
    </location>
</feature>
<organism evidence="2">
    <name type="scientific">marine sediment metagenome</name>
    <dbReference type="NCBI Taxonomy" id="412755"/>
    <lineage>
        <taxon>unclassified sequences</taxon>
        <taxon>metagenomes</taxon>
        <taxon>ecological metagenomes</taxon>
    </lineage>
</organism>
<feature type="non-terminal residue" evidence="2">
    <location>
        <position position="1"/>
    </location>
</feature>
<protein>
    <submittedName>
        <fullName evidence="2">Uncharacterized protein</fullName>
    </submittedName>
</protein>
<evidence type="ECO:0000256" key="1">
    <source>
        <dbReference type="SAM" id="MobiDB-lite"/>
    </source>
</evidence>
<sequence length="128" mass="14046">DSDLGKLGYNYRKLEEAAKDAGVEVPTETVGISEERLTEILRVDREEQAKVFDKQKDELIKVVSNKNNAASLGGGGNKPPVSQHPMPDDPDVKRLLTQGYKWDSQAGLLITPSGKKVDLNDRSDIGQL</sequence>
<comment type="caution">
    <text evidence="2">The sequence shown here is derived from an EMBL/GenBank/DDBJ whole genome shotgun (WGS) entry which is preliminary data.</text>
</comment>
<accession>X0WXM2</accession>
<proteinExistence type="predicted"/>
<dbReference type="AlphaFoldDB" id="X0WXM2"/>
<name>X0WXM2_9ZZZZ</name>
<gene>
    <name evidence="2" type="ORF">S01H1_63422</name>
</gene>
<evidence type="ECO:0000313" key="2">
    <source>
        <dbReference type="EMBL" id="GAG35445.1"/>
    </source>
</evidence>
<reference evidence="2" key="1">
    <citation type="journal article" date="2014" name="Front. Microbiol.">
        <title>High frequency of phylogenetically diverse reductive dehalogenase-homologous genes in deep subseafloor sedimentary metagenomes.</title>
        <authorList>
            <person name="Kawai M."/>
            <person name="Futagami T."/>
            <person name="Toyoda A."/>
            <person name="Takaki Y."/>
            <person name="Nishi S."/>
            <person name="Hori S."/>
            <person name="Arai W."/>
            <person name="Tsubouchi T."/>
            <person name="Morono Y."/>
            <person name="Uchiyama I."/>
            <person name="Ito T."/>
            <person name="Fujiyama A."/>
            <person name="Inagaki F."/>
            <person name="Takami H."/>
        </authorList>
    </citation>
    <scope>NUCLEOTIDE SEQUENCE</scope>
    <source>
        <strain evidence="2">Expedition CK06-06</strain>
    </source>
</reference>
<dbReference type="EMBL" id="BARS01041733">
    <property type="protein sequence ID" value="GAG35445.1"/>
    <property type="molecule type" value="Genomic_DNA"/>
</dbReference>